<dbReference type="Gene3D" id="3.90.550.50">
    <property type="match status" value="1"/>
</dbReference>
<comment type="similarity">
    <text evidence="2">Belongs to the glycosyltransferase 31 family. Beta3-Gal-T subfamily.</text>
</comment>
<keyword evidence="10" id="KW-1185">Reference proteome</keyword>
<dbReference type="InterPro" id="IPR026050">
    <property type="entry name" value="C1GALT1/C1GALT1_chp1"/>
</dbReference>
<reference evidence="9 10" key="1">
    <citation type="submission" date="2017-08" db="EMBL/GenBank/DDBJ databases">
        <title>Acidophilic green algal genome provides insights into adaptation to an acidic environment.</title>
        <authorList>
            <person name="Hirooka S."/>
            <person name="Hirose Y."/>
            <person name="Kanesaki Y."/>
            <person name="Higuchi S."/>
            <person name="Fujiwara T."/>
            <person name="Onuma R."/>
            <person name="Era A."/>
            <person name="Ohbayashi R."/>
            <person name="Uzuka A."/>
            <person name="Nozaki H."/>
            <person name="Yoshikawa H."/>
            <person name="Miyagishima S.Y."/>
        </authorList>
    </citation>
    <scope>NUCLEOTIDE SEQUENCE [LARGE SCALE GENOMIC DNA]</scope>
    <source>
        <strain evidence="9 10">NIES-2499</strain>
    </source>
</reference>
<gene>
    <name evidence="9" type="ORF">CEUSTIGMA_g9526.t1</name>
</gene>
<dbReference type="STRING" id="1157962.A0A250XG92"/>
<evidence type="ECO:0000313" key="9">
    <source>
        <dbReference type="EMBL" id="GAX82098.1"/>
    </source>
</evidence>
<evidence type="ECO:0000256" key="1">
    <source>
        <dbReference type="ARBA" id="ARBA00004606"/>
    </source>
</evidence>
<evidence type="ECO:0000256" key="8">
    <source>
        <dbReference type="SAM" id="SignalP"/>
    </source>
</evidence>
<comment type="subcellular location">
    <subcellularLocation>
        <location evidence="1">Membrane</location>
        <topology evidence="1">Single-pass type II membrane protein</topology>
    </subcellularLocation>
</comment>
<keyword evidence="5" id="KW-1133">Transmembrane helix</keyword>
<evidence type="ECO:0000256" key="2">
    <source>
        <dbReference type="ARBA" id="ARBA00006462"/>
    </source>
</evidence>
<proteinExistence type="inferred from homology"/>
<keyword evidence="8" id="KW-0732">Signal</keyword>
<dbReference type="EMBL" id="BEGY01000075">
    <property type="protein sequence ID" value="GAX82098.1"/>
    <property type="molecule type" value="Genomic_DNA"/>
</dbReference>
<feature type="chain" id="PRO_5012535523" description="Glycosyltransferase family 31 protein" evidence="8">
    <location>
        <begin position="21"/>
        <end position="448"/>
    </location>
</feature>
<feature type="region of interest" description="Disordered" evidence="7">
    <location>
        <begin position="209"/>
        <end position="252"/>
    </location>
</feature>
<dbReference type="PROSITE" id="PS51257">
    <property type="entry name" value="PROKAR_LIPOPROTEIN"/>
    <property type="match status" value="1"/>
</dbReference>
<feature type="compositionally biased region" description="Polar residues" evidence="7">
    <location>
        <begin position="239"/>
        <end position="252"/>
    </location>
</feature>
<dbReference type="PANTHER" id="PTHR23033:SF50">
    <property type="entry name" value="HEXOSYLTRANSFERASE"/>
    <property type="match status" value="1"/>
</dbReference>
<feature type="compositionally biased region" description="Basic and acidic residues" evidence="7">
    <location>
        <begin position="214"/>
        <end position="223"/>
    </location>
</feature>
<evidence type="ECO:0000256" key="5">
    <source>
        <dbReference type="ARBA" id="ARBA00022989"/>
    </source>
</evidence>
<sequence length="448" mass="49719">MKRIICLWAIVFTAVSCSLSNHNPLEDIVLAIPTSADRLKLVWESRSWRSSLRSVIVTNSTVDKLTSELQAGTSSHEAIYVYPDEVHSRQFLPHNKQLHAKRPGDLRSALTPFIAHQHFSNSSHQYKWMLYGDDDTLFFIPNTLRLLKQLDHNTPMAITDNLWYRWPNINANKHPHPQAPRCLACLQPDYALSDSSSVLHPAAGPLHARSQFGHKLEEKERSRSTRHILSSRSDDHNNDWTALRNTSSGTTCTSAISKQVDPECNKGDSAPTNFTFYPPSLCGVGHAGCSSSLACKAFTKAGHRCGPPVAHGGTGIIFSRALLEAVSLQAFMECVNRTWDANGSDALLSFCLWDLGHAFTDPGYTPFFHQKGNQGNQVWRTGLSRLENGRCDSDCVWLLEHLVATHIAARGHPSPQAAGLAMHAAAEDHLKALKILQKKMVPTQWSVL</sequence>
<keyword evidence="4" id="KW-0735">Signal-anchor</keyword>
<name>A0A250XG92_9CHLO</name>
<dbReference type="Proteomes" id="UP000232323">
    <property type="component" value="Unassembled WGS sequence"/>
</dbReference>
<dbReference type="AlphaFoldDB" id="A0A250XG92"/>
<evidence type="ECO:0000256" key="4">
    <source>
        <dbReference type="ARBA" id="ARBA00022968"/>
    </source>
</evidence>
<evidence type="ECO:0008006" key="11">
    <source>
        <dbReference type="Google" id="ProtNLM"/>
    </source>
</evidence>
<accession>A0A250XG92</accession>
<evidence type="ECO:0000256" key="7">
    <source>
        <dbReference type="SAM" id="MobiDB-lite"/>
    </source>
</evidence>
<evidence type="ECO:0000256" key="6">
    <source>
        <dbReference type="ARBA" id="ARBA00023136"/>
    </source>
</evidence>
<keyword evidence="3" id="KW-0812">Transmembrane</keyword>
<protein>
    <recommendedName>
        <fullName evidence="11">Glycosyltransferase family 31 protein</fullName>
    </recommendedName>
</protein>
<evidence type="ECO:0000313" key="10">
    <source>
        <dbReference type="Proteomes" id="UP000232323"/>
    </source>
</evidence>
<dbReference type="OrthoDB" id="421979at2759"/>
<dbReference type="GO" id="GO:0016020">
    <property type="term" value="C:membrane"/>
    <property type="evidence" value="ECO:0007669"/>
    <property type="project" value="UniProtKB-SubCell"/>
</dbReference>
<evidence type="ECO:0000256" key="3">
    <source>
        <dbReference type="ARBA" id="ARBA00022692"/>
    </source>
</evidence>
<dbReference type="PANTHER" id="PTHR23033">
    <property type="entry name" value="BETA1,3-GALACTOSYLTRANSFERASE"/>
    <property type="match status" value="1"/>
</dbReference>
<feature type="signal peptide" evidence="8">
    <location>
        <begin position="1"/>
        <end position="20"/>
    </location>
</feature>
<keyword evidence="6" id="KW-0472">Membrane</keyword>
<comment type="caution">
    <text evidence="9">The sequence shown here is derived from an EMBL/GenBank/DDBJ whole genome shotgun (WGS) entry which is preliminary data.</text>
</comment>
<organism evidence="9 10">
    <name type="scientific">Chlamydomonas eustigma</name>
    <dbReference type="NCBI Taxonomy" id="1157962"/>
    <lineage>
        <taxon>Eukaryota</taxon>
        <taxon>Viridiplantae</taxon>
        <taxon>Chlorophyta</taxon>
        <taxon>core chlorophytes</taxon>
        <taxon>Chlorophyceae</taxon>
        <taxon>CS clade</taxon>
        <taxon>Chlamydomonadales</taxon>
        <taxon>Chlamydomonadaceae</taxon>
        <taxon>Chlamydomonas</taxon>
    </lineage>
</organism>